<gene>
    <name evidence="7" type="ORF">BP5796_12903</name>
</gene>
<dbReference type="AlphaFoldDB" id="A0A3D8Q4T3"/>
<name>A0A3D8Q4T3_9HELO</name>
<evidence type="ECO:0000256" key="3">
    <source>
        <dbReference type="ARBA" id="ARBA00023015"/>
    </source>
</evidence>
<evidence type="ECO:0000256" key="2">
    <source>
        <dbReference type="ARBA" id="ARBA00022833"/>
    </source>
</evidence>
<comment type="caution">
    <text evidence="7">The sequence shown here is derived from an EMBL/GenBank/DDBJ whole genome shotgun (WGS) entry which is preliminary data.</text>
</comment>
<dbReference type="EMBL" id="PDLN01000024">
    <property type="protein sequence ID" value="RDW56836.1"/>
    <property type="molecule type" value="Genomic_DNA"/>
</dbReference>
<protein>
    <submittedName>
        <fullName evidence="7">Uncharacterized protein</fullName>
    </submittedName>
</protein>
<evidence type="ECO:0000256" key="1">
    <source>
        <dbReference type="ARBA" id="ARBA00022723"/>
    </source>
</evidence>
<dbReference type="InterPro" id="IPR052360">
    <property type="entry name" value="Transcr_Regulatory_Proteins"/>
</dbReference>
<dbReference type="GO" id="GO:0003677">
    <property type="term" value="F:DNA binding"/>
    <property type="evidence" value="ECO:0007669"/>
    <property type="project" value="UniProtKB-KW"/>
</dbReference>
<keyword evidence="2" id="KW-0862">Zinc</keyword>
<organism evidence="7 8">
    <name type="scientific">Coleophoma crateriformis</name>
    <dbReference type="NCBI Taxonomy" id="565419"/>
    <lineage>
        <taxon>Eukaryota</taxon>
        <taxon>Fungi</taxon>
        <taxon>Dikarya</taxon>
        <taxon>Ascomycota</taxon>
        <taxon>Pezizomycotina</taxon>
        <taxon>Leotiomycetes</taxon>
        <taxon>Helotiales</taxon>
        <taxon>Dermateaceae</taxon>
        <taxon>Coleophoma</taxon>
    </lineage>
</organism>
<evidence type="ECO:0000256" key="4">
    <source>
        <dbReference type="ARBA" id="ARBA00023125"/>
    </source>
</evidence>
<keyword evidence="1" id="KW-0479">Metal-binding</keyword>
<reference evidence="7 8" key="1">
    <citation type="journal article" date="2018" name="IMA Fungus">
        <title>IMA Genome-F 9: Draft genome sequence of Annulohypoxylon stygium, Aspergillus mulundensis, Berkeleyomyces basicola (syn. Thielaviopsis basicola), Ceratocystis smalleyi, two Cercospora beticola strains, Coleophoma cylindrospora, Fusarium fracticaudum, Phialophora cf. hyalina, and Morchella septimelata.</title>
        <authorList>
            <person name="Wingfield B.D."/>
            <person name="Bills G.F."/>
            <person name="Dong Y."/>
            <person name="Huang W."/>
            <person name="Nel W.J."/>
            <person name="Swalarsk-Parry B.S."/>
            <person name="Vaghefi N."/>
            <person name="Wilken P.M."/>
            <person name="An Z."/>
            <person name="de Beer Z.W."/>
            <person name="De Vos L."/>
            <person name="Chen L."/>
            <person name="Duong T.A."/>
            <person name="Gao Y."/>
            <person name="Hammerbacher A."/>
            <person name="Kikkert J.R."/>
            <person name="Li Y."/>
            <person name="Li H."/>
            <person name="Li K."/>
            <person name="Li Q."/>
            <person name="Liu X."/>
            <person name="Ma X."/>
            <person name="Naidoo K."/>
            <person name="Pethybridge S.J."/>
            <person name="Sun J."/>
            <person name="Steenkamp E.T."/>
            <person name="van der Nest M.A."/>
            <person name="van Wyk S."/>
            <person name="Wingfield M.J."/>
            <person name="Xiong C."/>
            <person name="Yue Q."/>
            <person name="Zhang X."/>
        </authorList>
    </citation>
    <scope>NUCLEOTIDE SEQUENCE [LARGE SCALE GENOMIC DNA]</scope>
    <source>
        <strain evidence="7 8">BP5796</strain>
    </source>
</reference>
<dbReference type="PANTHER" id="PTHR36206">
    <property type="entry name" value="ASPERCRYPTIN BIOSYNTHESIS CLUSTER-SPECIFIC TRANSCRIPTION REGULATOR ATNN-RELATED"/>
    <property type="match status" value="1"/>
</dbReference>
<keyword evidence="3" id="KW-0805">Transcription regulation</keyword>
<keyword evidence="4" id="KW-0238">DNA-binding</keyword>
<sequence length="168" mass="18896">MDKFEAILTLAGSIVAKIVDGVFDQQCGSRYFSLDMGVLPALYFVAIRCRHFTTRQRALLLLKRVAPRREGMWNSQILVAIAAQVIRLESEGYGPDSQTPVCDIGFPVEESRIIDVVGGTVRNGMCTVHVDKTEVEPSIIPLRIRQQVVGFVRRRGDKLEIEYCNVVW</sequence>
<dbReference type="GO" id="GO:0046872">
    <property type="term" value="F:metal ion binding"/>
    <property type="evidence" value="ECO:0007669"/>
    <property type="project" value="UniProtKB-KW"/>
</dbReference>
<keyword evidence="8" id="KW-1185">Reference proteome</keyword>
<keyword evidence="6" id="KW-0539">Nucleus</keyword>
<dbReference type="OrthoDB" id="2593732at2759"/>
<evidence type="ECO:0000256" key="5">
    <source>
        <dbReference type="ARBA" id="ARBA00023163"/>
    </source>
</evidence>
<keyword evidence="5" id="KW-0804">Transcription</keyword>
<evidence type="ECO:0000313" key="8">
    <source>
        <dbReference type="Proteomes" id="UP000256328"/>
    </source>
</evidence>
<proteinExistence type="predicted"/>
<evidence type="ECO:0000256" key="6">
    <source>
        <dbReference type="ARBA" id="ARBA00023242"/>
    </source>
</evidence>
<evidence type="ECO:0000313" key="7">
    <source>
        <dbReference type="EMBL" id="RDW56836.1"/>
    </source>
</evidence>
<dbReference type="PANTHER" id="PTHR36206:SF12">
    <property type="entry name" value="ASPERCRYPTIN BIOSYNTHESIS CLUSTER-SPECIFIC TRANSCRIPTION REGULATOR ATNN-RELATED"/>
    <property type="match status" value="1"/>
</dbReference>
<accession>A0A3D8Q4T3</accession>
<dbReference type="Proteomes" id="UP000256328">
    <property type="component" value="Unassembled WGS sequence"/>
</dbReference>